<name>A0A1I4V7J4_9NEIS</name>
<dbReference type="RefSeq" id="WP_091189743.1">
    <property type="nucleotide sequence ID" value="NZ_FOVE01000001.1"/>
</dbReference>
<dbReference type="EMBL" id="FOVE01000001">
    <property type="protein sequence ID" value="SFM97125.1"/>
    <property type="molecule type" value="Genomic_DNA"/>
</dbReference>
<organism evidence="1 2">
    <name type="scientific">Formivibrio citricus</name>
    <dbReference type="NCBI Taxonomy" id="83765"/>
    <lineage>
        <taxon>Bacteria</taxon>
        <taxon>Pseudomonadati</taxon>
        <taxon>Pseudomonadota</taxon>
        <taxon>Betaproteobacteria</taxon>
        <taxon>Neisseriales</taxon>
        <taxon>Chitinibacteraceae</taxon>
        <taxon>Formivibrio</taxon>
    </lineage>
</organism>
<gene>
    <name evidence="1" type="ORF">SAMN05660284_00157</name>
</gene>
<sequence>MSYFKHHVFFCLNQRGAGESCCNNLGATELFEYAKERIRILKLGIPGKVRINKAGCLGRCDKGPLLVIYPEGVWYSYTNQNDIDQIIDEHIIGGWIVERLKI</sequence>
<dbReference type="OrthoDB" id="9800597at2"/>
<dbReference type="STRING" id="83765.SAMN05660284_00157"/>
<dbReference type="InterPro" id="IPR036249">
    <property type="entry name" value="Thioredoxin-like_sf"/>
</dbReference>
<dbReference type="CDD" id="cd02980">
    <property type="entry name" value="TRX_Fd_family"/>
    <property type="match status" value="1"/>
</dbReference>
<dbReference type="SUPFAM" id="SSF52833">
    <property type="entry name" value="Thioredoxin-like"/>
    <property type="match status" value="1"/>
</dbReference>
<evidence type="ECO:0000313" key="1">
    <source>
        <dbReference type="EMBL" id="SFM97125.1"/>
    </source>
</evidence>
<dbReference type="Proteomes" id="UP000242869">
    <property type="component" value="Unassembled WGS sequence"/>
</dbReference>
<dbReference type="Gene3D" id="3.40.30.10">
    <property type="entry name" value="Glutaredoxin"/>
    <property type="match status" value="1"/>
</dbReference>
<evidence type="ECO:0000313" key="2">
    <source>
        <dbReference type="Proteomes" id="UP000242869"/>
    </source>
</evidence>
<protein>
    <submittedName>
        <fullName evidence="1">(2Fe-2S) ferredoxin</fullName>
    </submittedName>
</protein>
<accession>A0A1I4V7J4</accession>
<dbReference type="AlphaFoldDB" id="A0A1I4V7J4"/>
<reference evidence="2" key="1">
    <citation type="submission" date="2016-10" db="EMBL/GenBank/DDBJ databases">
        <authorList>
            <person name="Varghese N."/>
            <person name="Submissions S."/>
        </authorList>
    </citation>
    <scope>NUCLEOTIDE SEQUENCE [LARGE SCALE GENOMIC DNA]</scope>
    <source>
        <strain evidence="2">DSM 6150</strain>
    </source>
</reference>
<proteinExistence type="predicted"/>
<keyword evidence="2" id="KW-1185">Reference proteome</keyword>
<dbReference type="Pfam" id="PF01257">
    <property type="entry name" value="2Fe-2S_thioredx"/>
    <property type="match status" value="1"/>
</dbReference>